<dbReference type="EMBL" id="CP051167">
    <property type="protein sequence ID" value="QIZ70458.1"/>
    <property type="molecule type" value="Genomic_DNA"/>
</dbReference>
<organism evidence="2 3">
    <name type="scientific">Oxynema aestuarii AP17</name>
    <dbReference type="NCBI Taxonomy" id="2064643"/>
    <lineage>
        <taxon>Bacteria</taxon>
        <taxon>Bacillati</taxon>
        <taxon>Cyanobacteriota</taxon>
        <taxon>Cyanophyceae</taxon>
        <taxon>Oscillatoriophycideae</taxon>
        <taxon>Oscillatoriales</taxon>
        <taxon>Oscillatoriaceae</taxon>
        <taxon>Oxynema</taxon>
        <taxon>Oxynema aestuarii</taxon>
    </lineage>
</organism>
<evidence type="ECO:0000313" key="2">
    <source>
        <dbReference type="EMBL" id="QIZ70458.1"/>
    </source>
</evidence>
<feature type="region of interest" description="Disordered" evidence="1">
    <location>
        <begin position="1"/>
        <end position="22"/>
    </location>
</feature>
<sequence>MNDRHFSPQRSPFDSPATDRENRVKVGGTLTVGQPLGLTVVPLKTTIPVLLSP</sequence>
<reference evidence="2 3" key="1">
    <citation type="submission" date="2020-04" db="EMBL/GenBank/DDBJ databases">
        <authorList>
            <person name="Basu S."/>
            <person name="Maruthanayagam V."/>
            <person name="Chakraborty S."/>
            <person name="Pramanik A."/>
            <person name="Mukherjee J."/>
            <person name="Brink B."/>
        </authorList>
    </citation>
    <scope>NUCLEOTIDE SEQUENCE [LARGE SCALE GENOMIC DNA]</scope>
    <source>
        <strain evidence="2 3">AP17</strain>
    </source>
</reference>
<evidence type="ECO:0000256" key="1">
    <source>
        <dbReference type="SAM" id="MobiDB-lite"/>
    </source>
</evidence>
<proteinExistence type="predicted"/>
<dbReference type="KEGG" id="oxy:HCG48_07585"/>
<evidence type="ECO:0000313" key="3">
    <source>
        <dbReference type="Proteomes" id="UP000500857"/>
    </source>
</evidence>
<name>A0A6H1TV18_9CYAN</name>
<gene>
    <name evidence="2" type="ORF">HCG48_07585</name>
</gene>
<dbReference type="Proteomes" id="UP000500857">
    <property type="component" value="Chromosome"/>
</dbReference>
<dbReference type="AlphaFoldDB" id="A0A6H1TV18"/>
<protein>
    <submittedName>
        <fullName evidence="2">Uncharacterized protein</fullName>
    </submittedName>
</protein>
<accession>A0A6H1TV18</accession>
<dbReference type="RefSeq" id="WP_168568613.1">
    <property type="nucleotide sequence ID" value="NZ_CP051167.1"/>
</dbReference>
<keyword evidence="3" id="KW-1185">Reference proteome</keyword>